<feature type="transmembrane region" description="Helical" evidence="7">
    <location>
        <begin position="205"/>
        <end position="228"/>
    </location>
</feature>
<gene>
    <name evidence="9" type="ORF">PENARI_c029G04421</name>
</gene>
<evidence type="ECO:0000256" key="5">
    <source>
        <dbReference type="ARBA" id="ARBA00038359"/>
    </source>
</evidence>
<dbReference type="OrthoDB" id="5329176at2759"/>
<reference evidence="9 10" key="1">
    <citation type="journal article" date="2016" name="Sci. Rep.">
        <title>Penicillium arizonense, a new, genome sequenced fungal species, reveals a high chemical diversity in secreted metabolites.</title>
        <authorList>
            <person name="Grijseels S."/>
            <person name="Nielsen J.C."/>
            <person name="Randelovic M."/>
            <person name="Nielsen J."/>
            <person name="Nielsen K.F."/>
            <person name="Workman M."/>
            <person name="Frisvad J.C."/>
        </authorList>
    </citation>
    <scope>NUCLEOTIDE SEQUENCE [LARGE SCALE GENOMIC DNA]</scope>
    <source>
        <strain evidence="9 10">CBS 141311</strain>
    </source>
</reference>
<feature type="compositionally biased region" description="Basic and acidic residues" evidence="6">
    <location>
        <begin position="314"/>
        <end position="325"/>
    </location>
</feature>
<keyword evidence="4 7" id="KW-0472">Membrane</keyword>
<dbReference type="AlphaFoldDB" id="A0A1F5L5C1"/>
<keyword evidence="10" id="KW-1185">Reference proteome</keyword>
<evidence type="ECO:0000256" key="6">
    <source>
        <dbReference type="SAM" id="MobiDB-lite"/>
    </source>
</evidence>
<evidence type="ECO:0000313" key="9">
    <source>
        <dbReference type="EMBL" id="OGE48424.1"/>
    </source>
</evidence>
<comment type="similarity">
    <text evidence="5">Belongs to the SAT4 family.</text>
</comment>
<sequence length="423" mass="46862">MNRESRSCANKDVGIGALGTPDVAKIAEQGASPSNRKPEIDLFVPVLDSTHGCPQGWTRTVGEIFHRKFKITGKYDYDIMPLADDSTVTAFNAIKLNSDTKKHNIKLRRHMADLDIPTILLPTLKHWYAYQLVYPLAIGLVKFSILSQYYRIFPARGFRIATAAVALFVFIYTVVVIFVNAFECHTKPWRAWDPTFPKGCNNLPAAYFSMAGTNILTDLIILFMPLPLLTKLNLHRPKKFALIAIFLTGTFASAASFVRLSALYKYLITKDVSYDAIQILIWSQVEVNVAIISASAPPLRPMFSSVFRGSSYDRSGKHQDGEHELSGTVGSSRRRTLPPHDCANVEFVLRDLEDCCDGDGNENANGDGDGDGHGQKVSVDISNSVTVPVPVHVDGLRQGDISEVRQLGNITKTVVIEMKSEER</sequence>
<keyword evidence="3 7" id="KW-1133">Transmembrane helix</keyword>
<evidence type="ECO:0000256" key="4">
    <source>
        <dbReference type="ARBA" id="ARBA00023136"/>
    </source>
</evidence>
<name>A0A1F5L5C1_PENAI</name>
<organism evidence="9 10">
    <name type="scientific">Penicillium arizonense</name>
    <dbReference type="NCBI Taxonomy" id="1835702"/>
    <lineage>
        <taxon>Eukaryota</taxon>
        <taxon>Fungi</taxon>
        <taxon>Dikarya</taxon>
        <taxon>Ascomycota</taxon>
        <taxon>Pezizomycotina</taxon>
        <taxon>Eurotiomycetes</taxon>
        <taxon>Eurotiomycetidae</taxon>
        <taxon>Eurotiales</taxon>
        <taxon>Aspergillaceae</taxon>
        <taxon>Penicillium</taxon>
    </lineage>
</organism>
<dbReference type="Proteomes" id="UP000177622">
    <property type="component" value="Unassembled WGS sequence"/>
</dbReference>
<feature type="transmembrane region" description="Helical" evidence="7">
    <location>
        <begin position="158"/>
        <end position="182"/>
    </location>
</feature>
<comment type="subcellular location">
    <subcellularLocation>
        <location evidence="1">Membrane</location>
        <topology evidence="1">Multi-pass membrane protein</topology>
    </subcellularLocation>
</comment>
<accession>A0A1F5L5C1</accession>
<evidence type="ECO:0000256" key="3">
    <source>
        <dbReference type="ARBA" id="ARBA00022989"/>
    </source>
</evidence>
<evidence type="ECO:0000313" key="10">
    <source>
        <dbReference type="Proteomes" id="UP000177622"/>
    </source>
</evidence>
<dbReference type="PANTHER" id="PTHR33048:SF123">
    <property type="entry name" value="INTEGRAL MEMBRANE PROTEIN"/>
    <property type="match status" value="1"/>
</dbReference>
<dbReference type="RefSeq" id="XP_022483879.1">
    <property type="nucleotide sequence ID" value="XM_022636292.1"/>
</dbReference>
<feature type="domain" description="Rhodopsin" evidence="8">
    <location>
        <begin position="103"/>
        <end position="304"/>
    </location>
</feature>
<feature type="transmembrane region" description="Helical" evidence="7">
    <location>
        <begin position="127"/>
        <end position="146"/>
    </location>
</feature>
<dbReference type="STRING" id="1835702.A0A1F5L5C1"/>
<protein>
    <recommendedName>
        <fullName evidence="8">Rhodopsin domain-containing protein</fullName>
    </recommendedName>
</protein>
<feature type="transmembrane region" description="Helical" evidence="7">
    <location>
        <begin position="240"/>
        <end position="264"/>
    </location>
</feature>
<evidence type="ECO:0000256" key="2">
    <source>
        <dbReference type="ARBA" id="ARBA00022692"/>
    </source>
</evidence>
<evidence type="ECO:0000259" key="8">
    <source>
        <dbReference type="Pfam" id="PF20684"/>
    </source>
</evidence>
<dbReference type="GeneID" id="34581026"/>
<dbReference type="EMBL" id="LXJU01000029">
    <property type="protein sequence ID" value="OGE48424.1"/>
    <property type="molecule type" value="Genomic_DNA"/>
</dbReference>
<comment type="caution">
    <text evidence="9">The sequence shown here is derived from an EMBL/GenBank/DDBJ whole genome shotgun (WGS) entry which is preliminary data.</text>
</comment>
<proteinExistence type="inferred from homology"/>
<dbReference type="InterPro" id="IPR049326">
    <property type="entry name" value="Rhodopsin_dom_fungi"/>
</dbReference>
<dbReference type="InterPro" id="IPR052337">
    <property type="entry name" value="SAT4-like"/>
</dbReference>
<feature type="region of interest" description="Disordered" evidence="6">
    <location>
        <begin position="313"/>
        <end position="337"/>
    </location>
</feature>
<evidence type="ECO:0000256" key="7">
    <source>
        <dbReference type="SAM" id="Phobius"/>
    </source>
</evidence>
<dbReference type="GO" id="GO:0016020">
    <property type="term" value="C:membrane"/>
    <property type="evidence" value="ECO:0007669"/>
    <property type="project" value="UniProtKB-SubCell"/>
</dbReference>
<dbReference type="PANTHER" id="PTHR33048">
    <property type="entry name" value="PTH11-LIKE INTEGRAL MEMBRANE PROTEIN (AFU_ORTHOLOGUE AFUA_5G11245)"/>
    <property type="match status" value="1"/>
</dbReference>
<dbReference type="Pfam" id="PF20684">
    <property type="entry name" value="Fung_rhodopsin"/>
    <property type="match status" value="1"/>
</dbReference>
<keyword evidence="2 7" id="KW-0812">Transmembrane</keyword>
<evidence type="ECO:0000256" key="1">
    <source>
        <dbReference type="ARBA" id="ARBA00004141"/>
    </source>
</evidence>